<dbReference type="GO" id="GO:0003700">
    <property type="term" value="F:DNA-binding transcription factor activity"/>
    <property type="evidence" value="ECO:0007669"/>
    <property type="project" value="TreeGrafter"/>
</dbReference>
<evidence type="ECO:0000259" key="5">
    <source>
        <dbReference type="PROSITE" id="PS51078"/>
    </source>
</evidence>
<dbReference type="PROSITE" id="PS51077">
    <property type="entry name" value="HTH_ICLR"/>
    <property type="match status" value="1"/>
</dbReference>
<dbReference type="InterPro" id="IPR036390">
    <property type="entry name" value="WH_DNA-bd_sf"/>
</dbReference>
<keyword evidence="7" id="KW-1185">Reference proteome</keyword>
<dbReference type="InterPro" id="IPR029016">
    <property type="entry name" value="GAF-like_dom_sf"/>
</dbReference>
<dbReference type="InterPro" id="IPR036388">
    <property type="entry name" value="WH-like_DNA-bd_sf"/>
</dbReference>
<dbReference type="InterPro" id="IPR011991">
    <property type="entry name" value="ArsR-like_HTH"/>
</dbReference>
<proteinExistence type="predicted"/>
<keyword evidence="1" id="KW-0805">Transcription regulation</keyword>
<dbReference type="AlphaFoldDB" id="A0A844WBQ1"/>
<keyword evidence="3" id="KW-0804">Transcription</keyword>
<dbReference type="SUPFAM" id="SSF55781">
    <property type="entry name" value="GAF domain-like"/>
    <property type="match status" value="1"/>
</dbReference>
<evidence type="ECO:0000256" key="3">
    <source>
        <dbReference type="ARBA" id="ARBA00023163"/>
    </source>
</evidence>
<sequence>MIQTTGVIPMPKISGDGGQGNQGAVLTLRTLEALAHAKGEMGVTELAGKLGTTKTRVHRQLRTLLEQGYVEQSEETGRYRVGSRLISLGRRVSEASNLTALAQPHLSKLRETLGQSSVLSQFEHSGARIVMAISGRSPIEIGVKPGSLLPFHNSAQGRVMLAHADPEFRQTVLERPMTATTTETIVTLGPLLQELDKVRSQGWATAPNQSAIGLNALAAPFFDASGAVLGAVGIVDLVQYLPPQPHPEQLDAILEAAEGISTSLGYYRE</sequence>
<evidence type="ECO:0000313" key="7">
    <source>
        <dbReference type="Proteomes" id="UP000443843"/>
    </source>
</evidence>
<dbReference type="PROSITE" id="PS51078">
    <property type="entry name" value="ICLR_ED"/>
    <property type="match status" value="1"/>
</dbReference>
<dbReference type="PANTHER" id="PTHR30136">
    <property type="entry name" value="HELIX-TURN-HELIX TRANSCRIPTIONAL REGULATOR, ICLR FAMILY"/>
    <property type="match status" value="1"/>
</dbReference>
<dbReference type="Proteomes" id="UP000443843">
    <property type="component" value="Unassembled WGS sequence"/>
</dbReference>
<dbReference type="CDD" id="cd00090">
    <property type="entry name" value="HTH_ARSR"/>
    <property type="match status" value="1"/>
</dbReference>
<protein>
    <submittedName>
        <fullName evidence="6">Helix-turn-helix domain-containing protein</fullName>
    </submittedName>
</protein>
<accession>A0A844WBQ1</accession>
<dbReference type="InterPro" id="IPR005471">
    <property type="entry name" value="Tscrpt_reg_IclR_N"/>
</dbReference>
<dbReference type="Pfam" id="PF01614">
    <property type="entry name" value="IclR_C"/>
    <property type="match status" value="1"/>
</dbReference>
<dbReference type="GO" id="GO:0003677">
    <property type="term" value="F:DNA binding"/>
    <property type="evidence" value="ECO:0007669"/>
    <property type="project" value="UniProtKB-KW"/>
</dbReference>
<reference evidence="6 7" key="1">
    <citation type="submission" date="2019-11" db="EMBL/GenBank/DDBJ databases">
        <title>Pseudooceanicola pacifica sp. nov., isolated from deep-sea sediment of the Pacific Ocean.</title>
        <authorList>
            <person name="Lyu L."/>
        </authorList>
    </citation>
    <scope>NUCLEOTIDE SEQUENCE [LARGE SCALE GENOMIC DNA]</scope>
    <source>
        <strain evidence="6 7">216_PA32_1</strain>
    </source>
</reference>
<dbReference type="SMART" id="SM00346">
    <property type="entry name" value="HTH_ICLR"/>
    <property type="match status" value="1"/>
</dbReference>
<comment type="caution">
    <text evidence="6">The sequence shown here is derived from an EMBL/GenBank/DDBJ whole genome shotgun (WGS) entry which is preliminary data.</text>
</comment>
<dbReference type="SUPFAM" id="SSF46785">
    <property type="entry name" value="Winged helix' DNA-binding domain"/>
    <property type="match status" value="1"/>
</dbReference>
<dbReference type="Pfam" id="PF09339">
    <property type="entry name" value="HTH_IclR"/>
    <property type="match status" value="1"/>
</dbReference>
<feature type="domain" description="IclR-ED" evidence="5">
    <location>
        <begin position="84"/>
        <end position="266"/>
    </location>
</feature>
<evidence type="ECO:0000313" key="6">
    <source>
        <dbReference type="EMBL" id="MWB78298.1"/>
    </source>
</evidence>
<dbReference type="EMBL" id="WNXQ01000004">
    <property type="protein sequence ID" value="MWB78298.1"/>
    <property type="molecule type" value="Genomic_DNA"/>
</dbReference>
<dbReference type="Gene3D" id="3.30.450.40">
    <property type="match status" value="1"/>
</dbReference>
<evidence type="ECO:0000259" key="4">
    <source>
        <dbReference type="PROSITE" id="PS51077"/>
    </source>
</evidence>
<organism evidence="6 7">
    <name type="scientific">Pseudooceanicola pacificus</name>
    <dbReference type="NCBI Taxonomy" id="2676438"/>
    <lineage>
        <taxon>Bacteria</taxon>
        <taxon>Pseudomonadati</taxon>
        <taxon>Pseudomonadota</taxon>
        <taxon>Alphaproteobacteria</taxon>
        <taxon>Rhodobacterales</taxon>
        <taxon>Paracoccaceae</taxon>
        <taxon>Pseudooceanicola</taxon>
    </lineage>
</organism>
<dbReference type="Gene3D" id="1.10.10.10">
    <property type="entry name" value="Winged helix-like DNA-binding domain superfamily/Winged helix DNA-binding domain"/>
    <property type="match status" value="1"/>
</dbReference>
<keyword evidence="2" id="KW-0238">DNA-binding</keyword>
<dbReference type="PANTHER" id="PTHR30136:SF24">
    <property type="entry name" value="HTH-TYPE TRANSCRIPTIONAL REPRESSOR ALLR"/>
    <property type="match status" value="1"/>
</dbReference>
<feature type="domain" description="HTH iclR-type" evidence="4">
    <location>
        <begin position="21"/>
        <end position="83"/>
    </location>
</feature>
<dbReference type="FunFam" id="1.10.10.10:FF:000056">
    <property type="entry name" value="IclR family transcriptional regulator"/>
    <property type="match status" value="1"/>
</dbReference>
<name>A0A844WBQ1_9RHOB</name>
<evidence type="ECO:0000256" key="1">
    <source>
        <dbReference type="ARBA" id="ARBA00023015"/>
    </source>
</evidence>
<evidence type="ECO:0000256" key="2">
    <source>
        <dbReference type="ARBA" id="ARBA00023125"/>
    </source>
</evidence>
<gene>
    <name evidence="6" type="ORF">GLS40_09700</name>
</gene>
<dbReference type="InterPro" id="IPR050707">
    <property type="entry name" value="HTH_MetabolicPath_Reg"/>
</dbReference>
<dbReference type="GO" id="GO:0045892">
    <property type="term" value="P:negative regulation of DNA-templated transcription"/>
    <property type="evidence" value="ECO:0007669"/>
    <property type="project" value="TreeGrafter"/>
</dbReference>
<dbReference type="InterPro" id="IPR014757">
    <property type="entry name" value="Tscrpt_reg_IclR_C"/>
</dbReference>